<dbReference type="EMBL" id="LT985188">
    <property type="protein sequence ID" value="SPD85824.1"/>
    <property type="molecule type" value="Genomic_DNA"/>
</dbReference>
<feature type="transmembrane region" description="Helical" evidence="2">
    <location>
        <begin position="195"/>
        <end position="218"/>
    </location>
</feature>
<feature type="compositionally biased region" description="Low complexity" evidence="1">
    <location>
        <begin position="58"/>
        <end position="78"/>
    </location>
</feature>
<feature type="compositionally biased region" description="Low complexity" evidence="1">
    <location>
        <begin position="1"/>
        <end position="14"/>
    </location>
</feature>
<keyword evidence="2" id="KW-0472">Membrane</keyword>
<dbReference type="Proteomes" id="UP000238164">
    <property type="component" value="Chromosome 1"/>
</dbReference>
<keyword evidence="2" id="KW-0812">Transmembrane</keyword>
<evidence type="ECO:0000313" key="3">
    <source>
        <dbReference type="EMBL" id="SPD85824.1"/>
    </source>
</evidence>
<feature type="compositionally biased region" description="Gly residues" evidence="1">
    <location>
        <begin position="31"/>
        <end position="57"/>
    </location>
</feature>
<proteinExistence type="predicted"/>
<evidence type="ECO:0000313" key="4">
    <source>
        <dbReference type="Proteomes" id="UP000238164"/>
    </source>
</evidence>
<evidence type="ECO:0000256" key="2">
    <source>
        <dbReference type="SAM" id="Phobius"/>
    </source>
</evidence>
<accession>A0A2N9JEJ9</accession>
<protein>
    <submittedName>
        <fullName evidence="3">Uncharacterized protein</fullName>
    </submittedName>
</protein>
<dbReference type="AlphaFoldDB" id="A0A2N9JEJ9"/>
<keyword evidence="4" id="KW-1185">Reference proteome</keyword>
<gene>
    <name evidence="3" type="ORF">MPLG2_0788</name>
</gene>
<dbReference type="OrthoDB" id="4804082at2"/>
<dbReference type="RefSeq" id="WP_105184967.1">
    <property type="nucleotide sequence ID" value="NZ_BAAAGO010000041.1"/>
</dbReference>
<feature type="transmembrane region" description="Helical" evidence="2">
    <location>
        <begin position="162"/>
        <end position="183"/>
    </location>
</feature>
<evidence type="ECO:0000256" key="1">
    <source>
        <dbReference type="SAM" id="MobiDB-lite"/>
    </source>
</evidence>
<name>A0A2N9JEJ9_9ACTN</name>
<sequence>MTNPQYPQQNPYQPSSDRPQQSDWTQPSGYGQSGYGQSGHGQSGYGQSGYGQSGYGQSGYEQSGYGQSGYGQQPYGQPAYPTPQQAYNGGQMQPYGQVAQPRSPLLGMIALGVVVVCTVVFAWLFWRMGQQLGPFLAGAGGTLSEDELATVLQQQLGATGVLTLQLAMFGGIAGWVTGIVATATRRGRSYGVWSIILGVLAPFIGILALVLALMPYAAQ</sequence>
<dbReference type="KEGG" id="mgg:MPLG2_0788"/>
<reference evidence="3 4" key="1">
    <citation type="submission" date="2018-02" db="EMBL/GenBank/DDBJ databases">
        <authorList>
            <person name="Cohen D.B."/>
            <person name="Kent A.D."/>
        </authorList>
    </citation>
    <scope>NUCLEOTIDE SEQUENCE [LARGE SCALE GENOMIC DNA]</scope>
    <source>
        <strain evidence="3">1</strain>
    </source>
</reference>
<feature type="transmembrane region" description="Helical" evidence="2">
    <location>
        <begin position="105"/>
        <end position="126"/>
    </location>
</feature>
<feature type="compositionally biased region" description="Polar residues" evidence="1">
    <location>
        <begin position="15"/>
        <end position="25"/>
    </location>
</feature>
<feature type="region of interest" description="Disordered" evidence="1">
    <location>
        <begin position="1"/>
        <end position="88"/>
    </location>
</feature>
<keyword evidence="2" id="KW-1133">Transmembrane helix</keyword>
<organism evidence="3 4">
    <name type="scientific">Micropruina glycogenica</name>
    <dbReference type="NCBI Taxonomy" id="75385"/>
    <lineage>
        <taxon>Bacteria</taxon>
        <taxon>Bacillati</taxon>
        <taxon>Actinomycetota</taxon>
        <taxon>Actinomycetes</taxon>
        <taxon>Propionibacteriales</taxon>
        <taxon>Nocardioidaceae</taxon>
        <taxon>Micropruina</taxon>
    </lineage>
</organism>